<evidence type="ECO:0000313" key="9">
    <source>
        <dbReference type="Proteomes" id="UP000199415"/>
    </source>
</evidence>
<dbReference type="SUPFAM" id="SSF143437">
    <property type="entry name" value="THUMP domain-like"/>
    <property type="match status" value="1"/>
</dbReference>
<dbReference type="GO" id="GO:0003723">
    <property type="term" value="F:RNA binding"/>
    <property type="evidence" value="ECO:0007669"/>
    <property type="project" value="UniProtKB-UniRule"/>
</dbReference>
<accession>A0A1G7RFB6</accession>
<evidence type="ECO:0000256" key="5">
    <source>
        <dbReference type="ARBA" id="ARBA00022694"/>
    </source>
</evidence>
<keyword evidence="6" id="KW-0694">RNA-binding</keyword>
<evidence type="ECO:0000256" key="2">
    <source>
        <dbReference type="ARBA" id="ARBA00022490"/>
    </source>
</evidence>
<dbReference type="CDD" id="cd02440">
    <property type="entry name" value="AdoMet_MTases"/>
    <property type="match status" value="1"/>
</dbReference>
<dbReference type="PANTHER" id="PTHR14911">
    <property type="entry name" value="THUMP DOMAIN-CONTAINING"/>
    <property type="match status" value="1"/>
</dbReference>
<dbReference type="PROSITE" id="PS01261">
    <property type="entry name" value="UPF0020"/>
    <property type="match status" value="1"/>
</dbReference>
<evidence type="ECO:0000256" key="4">
    <source>
        <dbReference type="ARBA" id="ARBA00022679"/>
    </source>
</evidence>
<keyword evidence="4 8" id="KW-0808">Transferase</keyword>
<sequence>MSLPSTAHVPQPVPLVLTTNAGLEDIVAAELSERVAEHGGPREAVTHLPERVRGRVRVDVAAPADTALAAAMALRSAHHVLRPLASLRLPDDGAPAAVAETARHVAMPELTPDTPFRVTTERSGEHPFTSVAVNQAVGAALQAATGAPVSLDAFAVEIRVDIVDRDARISVQHTRQPLSMRHPMRYRQRVALRATVAHATARLAGLGLDRPPLRIGDPFCGTGTLLIEAGAVFPEAALLGGDHARRAAAGARRNLAAMGLGERAAIKQLDARELADHWAPDSLDLVLTNPPYGRRIGRGIVFEPFYGDILAQLRRVLRPGGRAAVLTDRRGPFRRAVHRIGGFGIPHQRVLRTGSTFPAIVVLEKHA</sequence>
<evidence type="ECO:0000256" key="1">
    <source>
        <dbReference type="ARBA" id="ARBA00004496"/>
    </source>
</evidence>
<dbReference type="PANTHER" id="PTHR14911:SF13">
    <property type="entry name" value="TRNA (GUANINE(6)-N2)-METHYLTRANSFERASE THUMP3"/>
    <property type="match status" value="1"/>
</dbReference>
<dbReference type="InterPro" id="IPR004114">
    <property type="entry name" value="THUMP_dom"/>
</dbReference>
<dbReference type="InterPro" id="IPR029063">
    <property type="entry name" value="SAM-dependent_MTases_sf"/>
</dbReference>
<dbReference type="OrthoDB" id="9809404at2"/>
<name>A0A1G7RFB6_9PROT</name>
<dbReference type="Pfam" id="PF01170">
    <property type="entry name" value="UPF0020"/>
    <property type="match status" value="1"/>
</dbReference>
<dbReference type="GO" id="GO:0030488">
    <property type="term" value="P:tRNA methylation"/>
    <property type="evidence" value="ECO:0007669"/>
    <property type="project" value="TreeGrafter"/>
</dbReference>
<dbReference type="STRING" id="1082479.SAMN05216241_105108"/>
<proteinExistence type="predicted"/>
<gene>
    <name evidence="8" type="ORF">SAMN05216241_105108</name>
</gene>
<dbReference type="PRINTS" id="PR00507">
    <property type="entry name" value="N12N6MTFRASE"/>
</dbReference>
<dbReference type="PROSITE" id="PS51165">
    <property type="entry name" value="THUMP"/>
    <property type="match status" value="1"/>
</dbReference>
<dbReference type="GO" id="GO:0016423">
    <property type="term" value="F:tRNA (guanine) methyltransferase activity"/>
    <property type="evidence" value="ECO:0007669"/>
    <property type="project" value="TreeGrafter"/>
</dbReference>
<protein>
    <submittedName>
        <fullName evidence="8">Putative N6-adenine-specific DNA methylase/tRNA (Guanine6-N2)-methyltransferase</fullName>
    </submittedName>
</protein>
<reference evidence="8 9" key="1">
    <citation type="submission" date="2016-10" db="EMBL/GenBank/DDBJ databases">
        <authorList>
            <person name="de Groot N.N."/>
        </authorList>
    </citation>
    <scope>NUCLEOTIDE SEQUENCE [LARGE SCALE GENOMIC DNA]</scope>
    <source>
        <strain evidence="8 9">DSM 25584</strain>
    </source>
</reference>
<dbReference type="Gene3D" id="3.30.2130.30">
    <property type="match status" value="1"/>
</dbReference>
<keyword evidence="5" id="KW-0819">tRNA processing</keyword>
<evidence type="ECO:0000313" key="8">
    <source>
        <dbReference type="EMBL" id="SDG09334.1"/>
    </source>
</evidence>
<dbReference type="GO" id="GO:0005737">
    <property type="term" value="C:cytoplasm"/>
    <property type="evidence" value="ECO:0007669"/>
    <property type="project" value="UniProtKB-SubCell"/>
</dbReference>
<feature type="domain" description="THUMP" evidence="7">
    <location>
        <begin position="66"/>
        <end position="173"/>
    </location>
</feature>
<dbReference type="Pfam" id="PF02926">
    <property type="entry name" value="THUMP"/>
    <property type="match status" value="1"/>
</dbReference>
<evidence type="ECO:0000256" key="6">
    <source>
        <dbReference type="PROSITE-ProRule" id="PRU00529"/>
    </source>
</evidence>
<dbReference type="AlphaFoldDB" id="A0A1G7RFB6"/>
<dbReference type="Proteomes" id="UP000199415">
    <property type="component" value="Unassembled WGS sequence"/>
</dbReference>
<dbReference type="EMBL" id="FNCE01000005">
    <property type="protein sequence ID" value="SDG09334.1"/>
    <property type="molecule type" value="Genomic_DNA"/>
</dbReference>
<dbReference type="RefSeq" id="WP_090019702.1">
    <property type="nucleotide sequence ID" value="NZ_FNCE01000005.1"/>
</dbReference>
<comment type="subcellular location">
    <subcellularLocation>
        <location evidence="1">Cytoplasm</location>
    </subcellularLocation>
</comment>
<keyword evidence="9" id="KW-1185">Reference proteome</keyword>
<dbReference type="InterPro" id="IPR000241">
    <property type="entry name" value="RlmKL-like_Mtase"/>
</dbReference>
<keyword evidence="3 8" id="KW-0489">Methyltransferase</keyword>
<evidence type="ECO:0000256" key="3">
    <source>
        <dbReference type="ARBA" id="ARBA00022603"/>
    </source>
</evidence>
<dbReference type="SMART" id="SM00981">
    <property type="entry name" value="THUMP"/>
    <property type="match status" value="1"/>
</dbReference>
<dbReference type="PROSITE" id="PS00092">
    <property type="entry name" value="N6_MTASE"/>
    <property type="match status" value="1"/>
</dbReference>
<dbReference type="Gene3D" id="3.40.50.150">
    <property type="entry name" value="Vaccinia Virus protein VP39"/>
    <property type="match status" value="1"/>
</dbReference>
<dbReference type="SUPFAM" id="SSF53335">
    <property type="entry name" value="S-adenosyl-L-methionine-dependent methyltransferases"/>
    <property type="match status" value="1"/>
</dbReference>
<organism evidence="8 9">
    <name type="scientific">Limimonas halophila</name>
    <dbReference type="NCBI Taxonomy" id="1082479"/>
    <lineage>
        <taxon>Bacteria</taxon>
        <taxon>Pseudomonadati</taxon>
        <taxon>Pseudomonadota</taxon>
        <taxon>Alphaproteobacteria</taxon>
        <taxon>Rhodospirillales</taxon>
        <taxon>Rhodovibrionaceae</taxon>
        <taxon>Limimonas</taxon>
    </lineage>
</organism>
<dbReference type="InterPro" id="IPR053943">
    <property type="entry name" value="RlmKL-like_Mtase_CS"/>
</dbReference>
<keyword evidence="2" id="KW-0963">Cytoplasm</keyword>
<dbReference type="InterPro" id="IPR002052">
    <property type="entry name" value="DNA_methylase_N6_adenine_CS"/>
</dbReference>
<evidence type="ECO:0000259" key="7">
    <source>
        <dbReference type="PROSITE" id="PS51165"/>
    </source>
</evidence>